<feature type="region of interest" description="Disordered" evidence="9">
    <location>
        <begin position="1"/>
        <end position="27"/>
    </location>
</feature>
<dbReference type="Proteomes" id="UP000002357">
    <property type="component" value="Chromosome"/>
</dbReference>
<dbReference type="Gene3D" id="3.30.565.10">
    <property type="entry name" value="Histidine kinase-like ATPase, C-terminal domain"/>
    <property type="match status" value="1"/>
</dbReference>
<dbReference type="GeneID" id="93730758"/>
<feature type="region of interest" description="Disordered" evidence="9">
    <location>
        <begin position="405"/>
        <end position="448"/>
    </location>
</feature>
<dbReference type="GO" id="GO:0000155">
    <property type="term" value="F:phosphorelay sensor kinase activity"/>
    <property type="evidence" value="ECO:0007669"/>
    <property type="project" value="InterPro"/>
</dbReference>
<sequence>MGPDQPVGPVPGASAPTAHGSRRPSPGPPLISLARNDLLLVGCGSAIMLIDFAGNVRQAGMDVSPVAIPLLALVPVPLLARHRHPVPALAAVMALLVCYSLLTDLPQSYPLALVVALYHIALVHSRRTAALCAAAVLLQETLRGVGAPTIPQELLLLADTVTVVLAVVAGLLTRRYRAQVAVNRQLLAERAVSEERRRIARELHDVVAHHITTMYLMSGGARSVLTRDPDASTEALLTLEGSARTALREMRQLLGVLRGDDGPDDGTEADGVPGADGIDRLVAESAASGLPVDLQVSGVRPPLPSTLGPTLHRIVQEALTNTRKHAGAGARATVRIDYRPDLVLVEITDDGTTADRGTSGPVGDPAGLISGGYGLLGMRERVAVHGGSLTAGRRAEGGFRVAARLPLPPPGEDPAPGGPVGPLPESGLREAGTPPARSWGIPPWGTPW</sequence>
<evidence type="ECO:0000256" key="6">
    <source>
        <dbReference type="ARBA" id="ARBA00022777"/>
    </source>
</evidence>
<dbReference type="AlphaFoldDB" id="E2PUI2"/>
<keyword evidence="4" id="KW-0808">Transferase</keyword>
<evidence type="ECO:0000313" key="12">
    <source>
        <dbReference type="EMBL" id="EFG07761.1"/>
    </source>
</evidence>
<dbReference type="GO" id="GO:0005524">
    <property type="term" value="F:ATP binding"/>
    <property type="evidence" value="ECO:0007669"/>
    <property type="project" value="UniProtKB-KW"/>
</dbReference>
<protein>
    <recommendedName>
        <fullName evidence="2">histidine kinase</fullName>
        <ecNumber evidence="2">2.7.13.3</ecNumber>
    </recommendedName>
</protein>
<dbReference type="eggNOG" id="COG4585">
    <property type="taxonomic scope" value="Bacteria"/>
</dbReference>
<evidence type="ECO:0000256" key="3">
    <source>
        <dbReference type="ARBA" id="ARBA00022553"/>
    </source>
</evidence>
<keyword evidence="7" id="KW-0067">ATP-binding</keyword>
<dbReference type="PANTHER" id="PTHR24421">
    <property type="entry name" value="NITRATE/NITRITE SENSOR PROTEIN NARX-RELATED"/>
    <property type="match status" value="1"/>
</dbReference>
<dbReference type="RefSeq" id="WP_003960986.1">
    <property type="nucleotide sequence ID" value="NZ_CM000913.1"/>
</dbReference>
<reference evidence="12 13" key="1">
    <citation type="journal article" date="2010" name="Genome Biol. Evol.">
        <title>The sequence of a 1.8-mb bacterial linear plasmid reveals a rich evolutionary reservoir of secondary metabolic pathways.</title>
        <authorList>
            <person name="Medema M.H."/>
            <person name="Trefzer A."/>
            <person name="Kovalchuk A."/>
            <person name="van den Berg M."/>
            <person name="Mueller U."/>
            <person name="Heijne W."/>
            <person name="Wu L."/>
            <person name="Alam M.T."/>
            <person name="Ronning C.M."/>
            <person name="Nierman W.C."/>
            <person name="Bovenberg R.A.L."/>
            <person name="Breitling R."/>
            <person name="Takano E."/>
        </authorList>
    </citation>
    <scope>NUCLEOTIDE SEQUENCE [LARGE SCALE GENOMIC DNA]</scope>
    <source>
        <strain evidence="13">ATCC 27064 / DSM 738 / JCM 4710 / NBRC 13307 / NCIMB 12785 / NRRL 3585 / VKM Ac-602</strain>
    </source>
</reference>
<dbReference type="STRING" id="1901.BB341_15065"/>
<dbReference type="Pfam" id="PF07730">
    <property type="entry name" value="HisKA_3"/>
    <property type="match status" value="1"/>
</dbReference>
<keyword evidence="6 12" id="KW-0418">Kinase</keyword>
<dbReference type="EC" id="2.7.13.3" evidence="2"/>
<evidence type="ECO:0000313" key="13">
    <source>
        <dbReference type="Proteomes" id="UP000002357"/>
    </source>
</evidence>
<proteinExistence type="predicted"/>
<gene>
    <name evidence="12" type="ORF">SCLAV_2689</name>
</gene>
<dbReference type="Gene3D" id="1.20.5.1930">
    <property type="match status" value="1"/>
</dbReference>
<evidence type="ECO:0000256" key="7">
    <source>
        <dbReference type="ARBA" id="ARBA00022840"/>
    </source>
</evidence>
<organism evidence="12 13">
    <name type="scientific">Streptomyces clavuligerus</name>
    <dbReference type="NCBI Taxonomy" id="1901"/>
    <lineage>
        <taxon>Bacteria</taxon>
        <taxon>Bacillati</taxon>
        <taxon>Actinomycetota</taxon>
        <taxon>Actinomycetes</taxon>
        <taxon>Kitasatosporales</taxon>
        <taxon>Streptomycetaceae</taxon>
        <taxon>Streptomyces</taxon>
    </lineage>
</organism>
<evidence type="ECO:0000256" key="4">
    <source>
        <dbReference type="ARBA" id="ARBA00022679"/>
    </source>
</evidence>
<dbReference type="PANTHER" id="PTHR24421:SF10">
    <property type="entry name" value="NITRATE_NITRITE SENSOR PROTEIN NARQ"/>
    <property type="match status" value="1"/>
</dbReference>
<keyword evidence="8" id="KW-0902">Two-component regulatory system</keyword>
<dbReference type="GO" id="GO:0046983">
    <property type="term" value="F:protein dimerization activity"/>
    <property type="evidence" value="ECO:0007669"/>
    <property type="project" value="InterPro"/>
</dbReference>
<evidence type="ECO:0000256" key="5">
    <source>
        <dbReference type="ARBA" id="ARBA00022741"/>
    </source>
</evidence>
<feature type="domain" description="Signal transduction histidine kinase subgroup 3 dimerisation and phosphoacceptor" evidence="11">
    <location>
        <begin position="195"/>
        <end position="260"/>
    </location>
</feature>
<evidence type="ECO:0000256" key="2">
    <source>
        <dbReference type="ARBA" id="ARBA00012438"/>
    </source>
</evidence>
<dbReference type="InterPro" id="IPR003594">
    <property type="entry name" value="HATPase_dom"/>
</dbReference>
<evidence type="ECO:0000256" key="9">
    <source>
        <dbReference type="SAM" id="MobiDB-lite"/>
    </source>
</evidence>
<dbReference type="EMBL" id="CM000913">
    <property type="protein sequence ID" value="EFG07761.1"/>
    <property type="molecule type" value="Genomic_DNA"/>
</dbReference>
<dbReference type="InterPro" id="IPR050482">
    <property type="entry name" value="Sensor_HK_TwoCompSys"/>
</dbReference>
<feature type="domain" description="Histidine kinase/HSP90-like ATPase" evidence="10">
    <location>
        <begin position="310"/>
        <end position="408"/>
    </location>
</feature>
<evidence type="ECO:0000256" key="8">
    <source>
        <dbReference type="ARBA" id="ARBA00023012"/>
    </source>
</evidence>
<keyword evidence="13" id="KW-1185">Reference proteome</keyword>
<dbReference type="InterPro" id="IPR011712">
    <property type="entry name" value="Sig_transdc_His_kin_sub3_dim/P"/>
</dbReference>
<dbReference type="OrthoDB" id="227596at2"/>
<keyword evidence="3" id="KW-0597">Phosphoprotein</keyword>
<dbReference type="Pfam" id="PF02518">
    <property type="entry name" value="HATPase_c"/>
    <property type="match status" value="1"/>
</dbReference>
<accession>E2PUI2</accession>
<dbReference type="KEGG" id="sclf:BB341_15065"/>
<dbReference type="GO" id="GO:0016020">
    <property type="term" value="C:membrane"/>
    <property type="evidence" value="ECO:0007669"/>
    <property type="project" value="InterPro"/>
</dbReference>
<dbReference type="SUPFAM" id="SSF55874">
    <property type="entry name" value="ATPase domain of HSP90 chaperone/DNA topoisomerase II/histidine kinase"/>
    <property type="match status" value="1"/>
</dbReference>
<feature type="compositionally biased region" description="Pro residues" evidence="9">
    <location>
        <begin position="406"/>
        <end position="422"/>
    </location>
</feature>
<comment type="catalytic activity">
    <reaction evidence="1">
        <text>ATP + protein L-histidine = ADP + protein N-phospho-L-histidine.</text>
        <dbReference type="EC" id="2.7.13.3"/>
    </reaction>
</comment>
<evidence type="ECO:0000256" key="1">
    <source>
        <dbReference type="ARBA" id="ARBA00000085"/>
    </source>
</evidence>
<dbReference type="InterPro" id="IPR036890">
    <property type="entry name" value="HATPase_C_sf"/>
</dbReference>
<name>E2PUI2_STRCL</name>
<keyword evidence="5" id="KW-0547">Nucleotide-binding</keyword>
<evidence type="ECO:0000259" key="10">
    <source>
        <dbReference type="Pfam" id="PF02518"/>
    </source>
</evidence>
<evidence type="ECO:0000259" key="11">
    <source>
        <dbReference type="Pfam" id="PF07730"/>
    </source>
</evidence>
<dbReference type="CDD" id="cd16917">
    <property type="entry name" value="HATPase_UhpB-NarQ-NarX-like"/>
    <property type="match status" value="1"/>
</dbReference>